<feature type="region of interest" description="Disordered" evidence="4">
    <location>
        <begin position="1"/>
        <end position="23"/>
    </location>
</feature>
<dbReference type="EMBL" id="JACHMN010000001">
    <property type="protein sequence ID" value="MBB5866842.1"/>
    <property type="molecule type" value="Genomic_DNA"/>
</dbReference>
<dbReference type="SUPFAM" id="SSF46785">
    <property type="entry name" value="Winged helix' DNA-binding domain"/>
    <property type="match status" value="1"/>
</dbReference>
<keyword evidence="3" id="KW-0804">Transcription</keyword>
<dbReference type="PANTHER" id="PTHR30136:SF35">
    <property type="entry name" value="HTH-TYPE TRANSCRIPTIONAL REGULATOR RV1719"/>
    <property type="match status" value="1"/>
</dbReference>
<evidence type="ECO:0000259" key="5">
    <source>
        <dbReference type="PROSITE" id="PS51077"/>
    </source>
</evidence>
<feature type="domain" description="HTH iclR-type" evidence="5">
    <location>
        <begin position="26"/>
        <end position="86"/>
    </location>
</feature>
<evidence type="ECO:0000256" key="3">
    <source>
        <dbReference type="ARBA" id="ARBA00023163"/>
    </source>
</evidence>
<evidence type="ECO:0000313" key="7">
    <source>
        <dbReference type="Proteomes" id="UP000587527"/>
    </source>
</evidence>
<protein>
    <submittedName>
        <fullName evidence="6">DNA-binding IclR family transcriptional regulator</fullName>
    </submittedName>
</protein>
<accession>A0A841BJ86</accession>
<dbReference type="GO" id="GO:0045892">
    <property type="term" value="P:negative regulation of DNA-templated transcription"/>
    <property type="evidence" value="ECO:0007669"/>
    <property type="project" value="TreeGrafter"/>
</dbReference>
<dbReference type="SUPFAM" id="SSF55781">
    <property type="entry name" value="GAF domain-like"/>
    <property type="match status" value="1"/>
</dbReference>
<comment type="caution">
    <text evidence="6">The sequence shown here is derived from an EMBL/GenBank/DDBJ whole genome shotgun (WGS) entry which is preliminary data.</text>
</comment>
<dbReference type="Gene3D" id="3.30.450.40">
    <property type="match status" value="1"/>
</dbReference>
<dbReference type="GO" id="GO:0003700">
    <property type="term" value="F:DNA-binding transcription factor activity"/>
    <property type="evidence" value="ECO:0007669"/>
    <property type="project" value="TreeGrafter"/>
</dbReference>
<evidence type="ECO:0000313" key="6">
    <source>
        <dbReference type="EMBL" id="MBB5866842.1"/>
    </source>
</evidence>
<gene>
    <name evidence="6" type="ORF">F4553_000221</name>
</gene>
<keyword evidence="7" id="KW-1185">Reference proteome</keyword>
<organism evidence="6 7">
    <name type="scientific">Allocatelliglobosispora scoriae</name>
    <dbReference type="NCBI Taxonomy" id="643052"/>
    <lineage>
        <taxon>Bacteria</taxon>
        <taxon>Bacillati</taxon>
        <taxon>Actinomycetota</taxon>
        <taxon>Actinomycetes</taxon>
        <taxon>Micromonosporales</taxon>
        <taxon>Micromonosporaceae</taxon>
        <taxon>Allocatelliglobosispora</taxon>
    </lineage>
</organism>
<proteinExistence type="predicted"/>
<dbReference type="InterPro" id="IPR036388">
    <property type="entry name" value="WH-like_DNA-bd_sf"/>
</dbReference>
<dbReference type="PROSITE" id="PS51077">
    <property type="entry name" value="HTH_ICLR"/>
    <property type="match status" value="1"/>
</dbReference>
<name>A0A841BJ86_9ACTN</name>
<dbReference type="InterPro" id="IPR014757">
    <property type="entry name" value="Tscrpt_reg_IclR_C"/>
</dbReference>
<keyword evidence="1" id="KW-0805">Transcription regulation</keyword>
<dbReference type="AlphaFoldDB" id="A0A841BJ86"/>
<evidence type="ECO:0000256" key="1">
    <source>
        <dbReference type="ARBA" id="ARBA00023015"/>
    </source>
</evidence>
<dbReference type="InterPro" id="IPR036390">
    <property type="entry name" value="WH_DNA-bd_sf"/>
</dbReference>
<keyword evidence="2 6" id="KW-0238">DNA-binding</keyword>
<dbReference type="Proteomes" id="UP000587527">
    <property type="component" value="Unassembled WGS sequence"/>
</dbReference>
<reference evidence="6 7" key="1">
    <citation type="submission" date="2020-08" db="EMBL/GenBank/DDBJ databases">
        <title>Sequencing the genomes of 1000 actinobacteria strains.</title>
        <authorList>
            <person name="Klenk H.-P."/>
        </authorList>
    </citation>
    <scope>NUCLEOTIDE SEQUENCE [LARGE SCALE GENOMIC DNA]</scope>
    <source>
        <strain evidence="6 7">DSM 45362</strain>
    </source>
</reference>
<dbReference type="Pfam" id="PF01614">
    <property type="entry name" value="IclR_C"/>
    <property type="match status" value="1"/>
</dbReference>
<dbReference type="InterPro" id="IPR005471">
    <property type="entry name" value="Tscrpt_reg_IclR_N"/>
</dbReference>
<dbReference type="InterPro" id="IPR050707">
    <property type="entry name" value="HTH_MetabolicPath_Reg"/>
</dbReference>
<dbReference type="InterPro" id="IPR029016">
    <property type="entry name" value="GAF-like_dom_sf"/>
</dbReference>
<evidence type="ECO:0000256" key="2">
    <source>
        <dbReference type="ARBA" id="ARBA00023125"/>
    </source>
</evidence>
<dbReference type="GO" id="GO:0003677">
    <property type="term" value="F:DNA binding"/>
    <property type="evidence" value="ECO:0007669"/>
    <property type="project" value="UniProtKB-KW"/>
</dbReference>
<sequence length="266" mass="28354">MTRRATPDEPDTPSIVGPRKPEKATSTFLQRIVAVLETIAAQRHGMSLSAIARSTSLAPSTAHRLLGDLAALQMVELTPSGYVLGERARFLAASIVEPLAGVTRQAIVPHLVRLHRSTGLVVTLGVPDAGHVLVSDVIFSPGQERLARAYGEVLSISTTALGLILLAYHPQLGADRSGVPPPRRAVRQPVPDVRQVLTAGSACLPRTDLPGCVECAVTISGRGSRPIGAISLSWQTANPDPLWIEELRRAAFAATTALRHELRPPR</sequence>
<dbReference type="Gene3D" id="1.10.10.10">
    <property type="entry name" value="Winged helix-like DNA-binding domain superfamily/Winged helix DNA-binding domain"/>
    <property type="match status" value="1"/>
</dbReference>
<dbReference type="Pfam" id="PF09339">
    <property type="entry name" value="HTH_IclR"/>
    <property type="match status" value="1"/>
</dbReference>
<evidence type="ECO:0000256" key="4">
    <source>
        <dbReference type="SAM" id="MobiDB-lite"/>
    </source>
</evidence>
<dbReference type="PANTHER" id="PTHR30136">
    <property type="entry name" value="HELIX-TURN-HELIX TRANSCRIPTIONAL REGULATOR, ICLR FAMILY"/>
    <property type="match status" value="1"/>
</dbReference>
<dbReference type="RefSeq" id="WP_184830939.1">
    <property type="nucleotide sequence ID" value="NZ_JACHMN010000001.1"/>
</dbReference>